<dbReference type="Gene3D" id="3.40.630.30">
    <property type="match status" value="1"/>
</dbReference>
<dbReference type="PANTHER" id="PTHR43877">
    <property type="entry name" value="AMINOALKYLPHOSPHONATE N-ACETYLTRANSFERASE-RELATED-RELATED"/>
    <property type="match status" value="1"/>
</dbReference>
<dbReference type="InterPro" id="IPR050832">
    <property type="entry name" value="Bact_Acetyltransf"/>
</dbReference>
<dbReference type="Pfam" id="PF00583">
    <property type="entry name" value="Acetyltransf_1"/>
    <property type="match status" value="1"/>
</dbReference>
<organism evidence="4 5">
    <name type="scientific">Nonomuraea soli</name>
    <dbReference type="NCBI Taxonomy" id="1032476"/>
    <lineage>
        <taxon>Bacteria</taxon>
        <taxon>Bacillati</taxon>
        <taxon>Actinomycetota</taxon>
        <taxon>Actinomycetes</taxon>
        <taxon>Streptosporangiales</taxon>
        <taxon>Streptosporangiaceae</taxon>
        <taxon>Nonomuraea</taxon>
    </lineage>
</organism>
<keyword evidence="4" id="KW-0689">Ribosomal protein</keyword>
<evidence type="ECO:0000259" key="3">
    <source>
        <dbReference type="PROSITE" id="PS51186"/>
    </source>
</evidence>
<sequence>MDTYELRRPRVEDAQEIFELAAACTVESIGFADVTLDDIADELVEPGFDRERDGWLAWRDGTLVAWAWACRKGDSDNVDIEVLVRPGTPDDLAPRLWELVLGRAREIAAELGHDSVTTDIGIYRPDTAQRELAARHGFAPATSFHRMRIDFTGPVEAPELPAGLTLHRGESEEVLREAHRVQQEAFAEHFGFVKTSFEEWFARRDASASTDWSQALLARIDGEPAALVIGTDQFAEDEDCGYVLTLAVRPAYRGRGLGRFLLRTAFAEDHARGRKGTLLHVDSNNTTPALGLYTSAGMRPVLVIDVWRLSLKVRT</sequence>
<dbReference type="GO" id="GO:0016747">
    <property type="term" value="F:acyltransferase activity, transferring groups other than amino-acyl groups"/>
    <property type="evidence" value="ECO:0007669"/>
    <property type="project" value="InterPro"/>
</dbReference>
<accession>A0A7W0CS24</accession>
<dbReference type="PROSITE" id="PS51186">
    <property type="entry name" value="GNAT"/>
    <property type="match status" value="1"/>
</dbReference>
<dbReference type="EMBL" id="JACDUR010000008">
    <property type="protein sequence ID" value="MBA2896220.1"/>
    <property type="molecule type" value="Genomic_DNA"/>
</dbReference>
<keyword evidence="1" id="KW-0808">Transferase</keyword>
<comment type="caution">
    <text evidence="4">The sequence shown here is derived from an EMBL/GenBank/DDBJ whole genome shotgun (WGS) entry which is preliminary data.</text>
</comment>
<name>A0A7W0CS24_9ACTN</name>
<dbReference type="InterPro" id="IPR016181">
    <property type="entry name" value="Acyl_CoA_acyltransferase"/>
</dbReference>
<dbReference type="AlphaFoldDB" id="A0A7W0CS24"/>
<keyword evidence="2" id="KW-0012">Acyltransferase</keyword>
<dbReference type="Proteomes" id="UP000530928">
    <property type="component" value="Unassembled WGS sequence"/>
</dbReference>
<reference evidence="4 5" key="1">
    <citation type="submission" date="2020-07" db="EMBL/GenBank/DDBJ databases">
        <title>Genomic Encyclopedia of Type Strains, Phase IV (KMG-IV): sequencing the most valuable type-strain genomes for metagenomic binning, comparative biology and taxonomic classification.</title>
        <authorList>
            <person name="Goeker M."/>
        </authorList>
    </citation>
    <scope>NUCLEOTIDE SEQUENCE [LARGE SCALE GENOMIC DNA]</scope>
    <source>
        <strain evidence="4 5">DSM 45533</strain>
    </source>
</reference>
<proteinExistence type="predicted"/>
<gene>
    <name evidence="4" type="ORF">HNR30_007611</name>
</gene>
<dbReference type="InterPro" id="IPR000182">
    <property type="entry name" value="GNAT_dom"/>
</dbReference>
<keyword evidence="5" id="KW-1185">Reference proteome</keyword>
<evidence type="ECO:0000256" key="1">
    <source>
        <dbReference type="ARBA" id="ARBA00022679"/>
    </source>
</evidence>
<dbReference type="SUPFAM" id="SSF55729">
    <property type="entry name" value="Acyl-CoA N-acyltransferases (Nat)"/>
    <property type="match status" value="1"/>
</dbReference>
<evidence type="ECO:0000256" key="2">
    <source>
        <dbReference type="ARBA" id="ARBA00023315"/>
    </source>
</evidence>
<evidence type="ECO:0000313" key="5">
    <source>
        <dbReference type="Proteomes" id="UP000530928"/>
    </source>
</evidence>
<protein>
    <submittedName>
        <fullName evidence="4">Ribosomal protein S18 acetylase RimI-like enzyme</fullName>
    </submittedName>
</protein>
<evidence type="ECO:0000313" key="4">
    <source>
        <dbReference type="EMBL" id="MBA2896220.1"/>
    </source>
</evidence>
<dbReference type="RefSeq" id="WP_181614927.1">
    <property type="nucleotide sequence ID" value="NZ_BAABAM010000007.1"/>
</dbReference>
<keyword evidence="4" id="KW-0687">Ribonucleoprotein</keyword>
<feature type="domain" description="N-acetyltransferase" evidence="3">
    <location>
        <begin position="165"/>
        <end position="315"/>
    </location>
</feature>
<dbReference type="GO" id="GO:0005840">
    <property type="term" value="C:ribosome"/>
    <property type="evidence" value="ECO:0007669"/>
    <property type="project" value="UniProtKB-KW"/>
</dbReference>
<dbReference type="CDD" id="cd04301">
    <property type="entry name" value="NAT_SF"/>
    <property type="match status" value="1"/>
</dbReference>